<name>A0AAU8LUL7_9BACT</name>
<comment type="catalytic activity">
    <reaction evidence="1">
        <text>ATP + protein L-histidine = ADP + protein N-phospho-L-histidine.</text>
        <dbReference type="EC" id="2.7.13.3"/>
    </reaction>
</comment>
<evidence type="ECO:0000259" key="11">
    <source>
        <dbReference type="PROSITE" id="PS50109"/>
    </source>
</evidence>
<evidence type="ECO:0000256" key="2">
    <source>
        <dbReference type="ARBA" id="ARBA00012438"/>
    </source>
</evidence>
<dbReference type="Gene3D" id="3.30.565.10">
    <property type="entry name" value="Histidine kinase-like ATPase, C-terminal domain"/>
    <property type="match status" value="1"/>
</dbReference>
<feature type="domain" description="Histidine kinase" evidence="11">
    <location>
        <begin position="114"/>
        <end position="332"/>
    </location>
</feature>
<feature type="transmembrane region" description="Helical" evidence="10">
    <location>
        <begin position="60"/>
        <end position="85"/>
    </location>
</feature>
<dbReference type="Pfam" id="PF02518">
    <property type="entry name" value="HATPase_c"/>
    <property type="match status" value="1"/>
</dbReference>
<dbReference type="Pfam" id="PF00512">
    <property type="entry name" value="HisKA"/>
    <property type="match status" value="1"/>
</dbReference>
<reference evidence="12" key="2">
    <citation type="submission" date="2024-06" db="EMBL/GenBank/DDBJ databases">
        <authorList>
            <person name="Plum-Jensen L.E."/>
            <person name="Schramm A."/>
            <person name="Marshall I.P.G."/>
        </authorList>
    </citation>
    <scope>NUCLEOTIDE SEQUENCE</scope>
    <source>
        <strain evidence="12">Rat1</strain>
    </source>
</reference>
<evidence type="ECO:0000256" key="7">
    <source>
        <dbReference type="ARBA" id="ARBA00022840"/>
    </source>
</evidence>
<keyword evidence="7 12" id="KW-0067">ATP-binding</keyword>
<dbReference type="Gene3D" id="1.10.287.130">
    <property type="match status" value="1"/>
</dbReference>
<dbReference type="AlphaFoldDB" id="A0AAU8LUL7"/>
<organism evidence="12">
    <name type="scientific">Candidatus Electrothrix aestuarii</name>
    <dbReference type="NCBI Taxonomy" id="3062594"/>
    <lineage>
        <taxon>Bacteria</taxon>
        <taxon>Pseudomonadati</taxon>
        <taxon>Thermodesulfobacteriota</taxon>
        <taxon>Desulfobulbia</taxon>
        <taxon>Desulfobulbales</taxon>
        <taxon>Desulfobulbaceae</taxon>
        <taxon>Candidatus Electrothrix</taxon>
    </lineage>
</organism>
<proteinExistence type="predicted"/>
<dbReference type="InterPro" id="IPR036890">
    <property type="entry name" value="HATPase_C_sf"/>
</dbReference>
<keyword evidence="10" id="KW-1133">Transmembrane helix</keyword>
<evidence type="ECO:0000256" key="10">
    <source>
        <dbReference type="SAM" id="Phobius"/>
    </source>
</evidence>
<feature type="region of interest" description="Disordered" evidence="9">
    <location>
        <begin position="330"/>
        <end position="351"/>
    </location>
</feature>
<evidence type="ECO:0000256" key="3">
    <source>
        <dbReference type="ARBA" id="ARBA00022553"/>
    </source>
</evidence>
<keyword evidence="4" id="KW-0808">Transferase</keyword>
<dbReference type="PANTHER" id="PTHR43065:SF46">
    <property type="entry name" value="C4-DICARBOXYLATE TRANSPORT SENSOR PROTEIN DCTB"/>
    <property type="match status" value="1"/>
</dbReference>
<dbReference type="CDD" id="cd00082">
    <property type="entry name" value="HisKA"/>
    <property type="match status" value="1"/>
</dbReference>
<evidence type="ECO:0000256" key="6">
    <source>
        <dbReference type="ARBA" id="ARBA00022777"/>
    </source>
</evidence>
<keyword evidence="8" id="KW-0902">Two-component regulatory system</keyword>
<sequence length="351" mass="39052">MKKCSVWLGKILPPPRGNFMIRADLDKGYRRFSRGLSLIMTILVLVPMSVIAILSHYQQIHIFILCAFIAVLVVFQLSEAITYHLREAGLKREQFLARAEQPNKLASIGRLAAGVAHEINNPLAIINQQAGLIQDIQEMSPDFPHKEMVAQSLAGIQSSVNRCKVITHRLLGFAHHQAEVKIEEVDINALLHETVSFLAKEASYNRINMDFILEEGLQHPWSDRGELLQIFLNIIGNGIDALAETGGTITLTSKQVDPQAVRICIADNGPGMTQEVQRHIFDPFFTTKETGRGTGLGLSIVYGLIRKLGGTINVVSVRGKGTEFEIDLPVHQEGHEDQDEQEEDLDETVDH</sequence>
<evidence type="ECO:0000256" key="5">
    <source>
        <dbReference type="ARBA" id="ARBA00022741"/>
    </source>
</evidence>
<dbReference type="SUPFAM" id="SSF47384">
    <property type="entry name" value="Homodimeric domain of signal transducing histidine kinase"/>
    <property type="match status" value="1"/>
</dbReference>
<dbReference type="PRINTS" id="PR00344">
    <property type="entry name" value="BCTRLSENSOR"/>
</dbReference>
<dbReference type="SUPFAM" id="SSF55874">
    <property type="entry name" value="ATPase domain of HSP90 chaperone/DNA topoisomerase II/histidine kinase"/>
    <property type="match status" value="1"/>
</dbReference>
<feature type="compositionally biased region" description="Acidic residues" evidence="9">
    <location>
        <begin position="336"/>
        <end position="351"/>
    </location>
</feature>
<feature type="transmembrane region" description="Helical" evidence="10">
    <location>
        <begin position="35"/>
        <end position="54"/>
    </location>
</feature>
<dbReference type="InterPro" id="IPR003661">
    <property type="entry name" value="HisK_dim/P_dom"/>
</dbReference>
<evidence type="ECO:0000256" key="1">
    <source>
        <dbReference type="ARBA" id="ARBA00000085"/>
    </source>
</evidence>
<dbReference type="GO" id="GO:0000155">
    <property type="term" value="F:phosphorelay sensor kinase activity"/>
    <property type="evidence" value="ECO:0007669"/>
    <property type="project" value="InterPro"/>
</dbReference>
<dbReference type="KEGG" id="eaj:Q3M24_22265"/>
<reference evidence="12" key="1">
    <citation type="journal article" date="2024" name="Syst. Appl. Microbiol.">
        <title>First single-strain enrichments of Electrothrix cable bacteria, description of E. aestuarii sp. nov. and E. rattekaaiensis sp. nov., and proposal of a cable bacteria taxonomy following the rules of the SeqCode.</title>
        <authorList>
            <person name="Plum-Jensen L.E."/>
            <person name="Schramm A."/>
            <person name="Marshall I.P.G."/>
        </authorList>
    </citation>
    <scope>NUCLEOTIDE SEQUENCE</scope>
    <source>
        <strain evidence="12">Rat1</strain>
    </source>
</reference>
<protein>
    <recommendedName>
        <fullName evidence="2">histidine kinase</fullName>
        <ecNumber evidence="2">2.7.13.3</ecNumber>
    </recommendedName>
</protein>
<dbReference type="InterPro" id="IPR003594">
    <property type="entry name" value="HATPase_dom"/>
</dbReference>
<keyword evidence="5" id="KW-0547">Nucleotide-binding</keyword>
<dbReference type="InterPro" id="IPR036097">
    <property type="entry name" value="HisK_dim/P_sf"/>
</dbReference>
<keyword evidence="6" id="KW-0418">Kinase</keyword>
<evidence type="ECO:0000256" key="8">
    <source>
        <dbReference type="ARBA" id="ARBA00023012"/>
    </source>
</evidence>
<dbReference type="PROSITE" id="PS50109">
    <property type="entry name" value="HIS_KIN"/>
    <property type="match status" value="1"/>
</dbReference>
<dbReference type="SMART" id="SM00387">
    <property type="entry name" value="HATPase_c"/>
    <property type="match status" value="1"/>
</dbReference>
<dbReference type="EMBL" id="CP159373">
    <property type="protein sequence ID" value="XCN72967.1"/>
    <property type="molecule type" value="Genomic_DNA"/>
</dbReference>
<keyword evidence="10" id="KW-0812">Transmembrane</keyword>
<evidence type="ECO:0000313" key="12">
    <source>
        <dbReference type="EMBL" id="XCN72967.1"/>
    </source>
</evidence>
<dbReference type="SMART" id="SM00388">
    <property type="entry name" value="HisKA"/>
    <property type="match status" value="1"/>
</dbReference>
<evidence type="ECO:0000256" key="9">
    <source>
        <dbReference type="SAM" id="MobiDB-lite"/>
    </source>
</evidence>
<keyword evidence="3" id="KW-0597">Phosphoprotein</keyword>
<dbReference type="PANTHER" id="PTHR43065">
    <property type="entry name" value="SENSOR HISTIDINE KINASE"/>
    <property type="match status" value="1"/>
</dbReference>
<dbReference type="EC" id="2.7.13.3" evidence="2"/>
<evidence type="ECO:0000256" key="4">
    <source>
        <dbReference type="ARBA" id="ARBA00022679"/>
    </source>
</evidence>
<gene>
    <name evidence="12" type="ORF">Q3M24_22265</name>
</gene>
<accession>A0AAU8LUL7</accession>
<dbReference type="InterPro" id="IPR004358">
    <property type="entry name" value="Sig_transdc_His_kin-like_C"/>
</dbReference>
<dbReference type="InterPro" id="IPR005467">
    <property type="entry name" value="His_kinase_dom"/>
</dbReference>
<keyword evidence="10" id="KW-0472">Membrane</keyword>
<dbReference type="GO" id="GO:0005524">
    <property type="term" value="F:ATP binding"/>
    <property type="evidence" value="ECO:0007669"/>
    <property type="project" value="UniProtKB-KW"/>
</dbReference>